<accession>A0A0M4DS90</accession>
<dbReference type="GeneID" id="97235821"/>
<dbReference type="Pfam" id="PF14032">
    <property type="entry name" value="PknH_C"/>
    <property type="match status" value="1"/>
</dbReference>
<dbReference type="PROSITE" id="PS51257">
    <property type="entry name" value="PROKAR_LIPOPROTEIN"/>
    <property type="match status" value="1"/>
</dbReference>
<dbReference type="RefSeq" id="WP_005313454.1">
    <property type="nucleotide sequence ID" value="NZ_CP011340.1"/>
</dbReference>
<proteinExistence type="predicted"/>
<feature type="domain" description="PknH-like extracellular" evidence="1">
    <location>
        <begin position="54"/>
        <end position="225"/>
    </location>
</feature>
<dbReference type="STRING" id="38300.SPRI_3151"/>
<gene>
    <name evidence="2" type="ORF">SPRI_3151</name>
</gene>
<dbReference type="OMA" id="INIGAMM"/>
<dbReference type="EMBL" id="CP011340">
    <property type="protein sequence ID" value="ALC21457.1"/>
    <property type="molecule type" value="Genomic_DNA"/>
</dbReference>
<evidence type="ECO:0000313" key="2">
    <source>
        <dbReference type="EMBL" id="ALC21457.1"/>
    </source>
</evidence>
<dbReference type="AlphaFoldDB" id="A0A0M4DS90"/>
<name>A0A0M4DS90_STRPR</name>
<dbReference type="InterPro" id="IPR026954">
    <property type="entry name" value="PknH-like_Extracell"/>
</dbReference>
<protein>
    <submittedName>
        <fullName evidence="2">Lipoprotein</fullName>
    </submittedName>
</protein>
<sequence length="253" mass="25482">MRSTAVRRTALAAAAASLVLLVTACGGEGSDGGTKEKGNGKDSAAAEPAAKALTAAELEKIALAEGDVKAHKIVKVGPQDDIAAKDVKTEKPECEPLARALAGTPMGAPVATVKRRATAEPDVKEAGKDGAIEGAFDITTSLVALSSYEGQGAADAFAAVKSAGTACAGGFTMTMAGTEQKIVKMTEAEVSGGDEAVAWTMTAEQDGEKLPFNVAVVRKGGTFVSFSSFNLMAPEGDLPLPTAVIDAQAAKLG</sequence>
<keyword evidence="2" id="KW-0449">Lipoprotein</keyword>
<organism evidence="2">
    <name type="scientific">Streptomyces pristinaespiralis</name>
    <dbReference type="NCBI Taxonomy" id="38300"/>
    <lineage>
        <taxon>Bacteria</taxon>
        <taxon>Bacillati</taxon>
        <taxon>Actinomycetota</taxon>
        <taxon>Actinomycetes</taxon>
        <taxon>Kitasatosporales</taxon>
        <taxon>Streptomycetaceae</taxon>
        <taxon>Streptomyces</taxon>
    </lineage>
</organism>
<dbReference type="KEGG" id="spri:SPRI_3151"/>
<dbReference type="PATRIC" id="fig|38300.4.peg.3313"/>
<dbReference type="Proteomes" id="UP000060513">
    <property type="component" value="Chromosome"/>
</dbReference>
<dbReference type="OrthoDB" id="4180700at2"/>
<reference evidence="2 3" key="1">
    <citation type="submission" date="2015-08" db="EMBL/GenBank/DDBJ databases">
        <title>Genome sequence of the pristinamycin over-producing bacterium Streptomyces pristinaespiralis HCCB10218.</title>
        <authorList>
            <person name="Tian J."/>
            <person name="Yang J."/>
            <person name="Li L."/>
            <person name="Ruan L."/>
            <person name="Wei W."/>
            <person name="Zheng G."/>
            <person name="Wei Z."/>
            <person name="Yang S."/>
            <person name="Ge M."/>
            <person name="Jiang W."/>
            <person name="Lu Y."/>
        </authorList>
    </citation>
    <scope>NUCLEOTIDE SEQUENCE [LARGE SCALE GENOMIC DNA]</scope>
    <source>
        <strain evidence="2 3">HCCB 10218</strain>
    </source>
</reference>
<evidence type="ECO:0000259" key="1">
    <source>
        <dbReference type="Pfam" id="PF14032"/>
    </source>
</evidence>
<evidence type="ECO:0000313" key="3">
    <source>
        <dbReference type="Proteomes" id="UP000060513"/>
    </source>
</evidence>